<keyword evidence="1" id="KW-1133">Transmembrane helix</keyword>
<dbReference type="KEGG" id="crq:GCK72_015061"/>
<dbReference type="RefSeq" id="XP_003108474.2">
    <property type="nucleotide sequence ID" value="XM_003108426.2"/>
</dbReference>
<proteinExistence type="predicted"/>
<evidence type="ECO:0000256" key="1">
    <source>
        <dbReference type="SAM" id="Phobius"/>
    </source>
</evidence>
<feature type="transmembrane region" description="Helical" evidence="1">
    <location>
        <begin position="107"/>
        <end position="132"/>
    </location>
</feature>
<dbReference type="GeneID" id="9799881"/>
<dbReference type="CTD" id="9799881"/>
<dbReference type="EMBL" id="WUAV01000004">
    <property type="protein sequence ID" value="KAF1758602.1"/>
    <property type="molecule type" value="Genomic_DNA"/>
</dbReference>
<reference evidence="2 3" key="1">
    <citation type="submission" date="2019-12" db="EMBL/GenBank/DDBJ databases">
        <title>Chromosome-level assembly of the Caenorhabditis remanei genome.</title>
        <authorList>
            <person name="Teterina A.A."/>
            <person name="Willis J.H."/>
            <person name="Phillips P.C."/>
        </authorList>
    </citation>
    <scope>NUCLEOTIDE SEQUENCE [LARGE SCALE GENOMIC DNA]</scope>
    <source>
        <strain evidence="2 3">PX506</strain>
        <tissue evidence="2">Whole organism</tissue>
    </source>
</reference>
<evidence type="ECO:0000313" key="2">
    <source>
        <dbReference type="EMBL" id="KAF1758602.1"/>
    </source>
</evidence>
<accession>A0A6A5GW52</accession>
<comment type="caution">
    <text evidence="2">The sequence shown here is derived from an EMBL/GenBank/DDBJ whole genome shotgun (WGS) entry which is preliminary data.</text>
</comment>
<protein>
    <submittedName>
        <fullName evidence="2">Uncharacterized protein</fullName>
    </submittedName>
</protein>
<organism evidence="2 3">
    <name type="scientific">Caenorhabditis remanei</name>
    <name type="common">Caenorhabditis vulgaris</name>
    <dbReference type="NCBI Taxonomy" id="31234"/>
    <lineage>
        <taxon>Eukaryota</taxon>
        <taxon>Metazoa</taxon>
        <taxon>Ecdysozoa</taxon>
        <taxon>Nematoda</taxon>
        <taxon>Chromadorea</taxon>
        <taxon>Rhabditida</taxon>
        <taxon>Rhabditina</taxon>
        <taxon>Rhabditomorpha</taxon>
        <taxon>Rhabditoidea</taxon>
        <taxon>Rhabditidae</taxon>
        <taxon>Peloderinae</taxon>
        <taxon>Caenorhabditis</taxon>
    </lineage>
</organism>
<dbReference type="AlphaFoldDB" id="A0A6A5GW52"/>
<name>A0A6A5GW52_CAERE</name>
<feature type="transmembrane region" description="Helical" evidence="1">
    <location>
        <begin position="153"/>
        <end position="171"/>
    </location>
</feature>
<feature type="transmembrane region" description="Helical" evidence="1">
    <location>
        <begin position="36"/>
        <end position="57"/>
    </location>
</feature>
<sequence length="243" mass="27882">MMVSDELPLLPPSPESSLNIPARLQKKAKQAASRQWVLDIIVVFVTIFYYCGIMMYFPCLMDQIAAGTQYKEMLINESLDLKLSSVSSETDTVCFKNGTSEYSLDTLLFFLIPSFSIACKIAQFISITFIAFKIEEGTRESVQRAHKVTYFFIFFRPLLAFFDFIVLPFFMHMLPMVSKEHPVLVMLAFSLCLMQFFYSFASAWIDATITIQLSKFMNGVHNEEDIEMTERDFIDAMRSVGVL</sequence>
<keyword evidence="1" id="KW-0472">Membrane</keyword>
<keyword evidence="1" id="KW-0812">Transmembrane</keyword>
<feature type="transmembrane region" description="Helical" evidence="1">
    <location>
        <begin position="183"/>
        <end position="205"/>
    </location>
</feature>
<dbReference type="Proteomes" id="UP000483820">
    <property type="component" value="Chromosome IV"/>
</dbReference>
<evidence type="ECO:0000313" key="3">
    <source>
        <dbReference type="Proteomes" id="UP000483820"/>
    </source>
</evidence>
<gene>
    <name evidence="2" type="ORF">GCK72_015061</name>
</gene>